<keyword evidence="1" id="KW-1133">Transmembrane helix</keyword>
<dbReference type="InterPro" id="IPR007484">
    <property type="entry name" value="Peptidase_M28"/>
</dbReference>
<gene>
    <name evidence="3" type="ORF">WN50_06185</name>
    <name evidence="4" type="ORF">WN50_37140</name>
</gene>
<dbReference type="PATRIC" id="fig|1637645.4.peg.4678"/>
<proteinExistence type="predicted"/>
<reference evidence="3 5" key="1">
    <citation type="submission" date="2015-06" db="EMBL/GenBank/DDBJ databases">
        <title>Draft genome assembly of filamentous brackish cyanobacterium Limnoraphis robusta strain CS-951.</title>
        <authorList>
            <person name="Willis A."/>
            <person name="Parks M."/>
            <person name="Burford M.A."/>
        </authorList>
    </citation>
    <scope>NUCLEOTIDE SEQUENCE [LARGE SCALE GENOMIC DNA]</scope>
    <source>
        <strain evidence="3 5">CS-951</strain>
    </source>
</reference>
<keyword evidence="1" id="KW-0812">Transmembrane</keyword>
<dbReference type="GO" id="GO:0004177">
    <property type="term" value="F:aminopeptidase activity"/>
    <property type="evidence" value="ECO:0007669"/>
    <property type="project" value="UniProtKB-KW"/>
</dbReference>
<dbReference type="EMBL" id="LATL02000290">
    <property type="protein sequence ID" value="KKD38965.1"/>
    <property type="molecule type" value="Genomic_DNA"/>
</dbReference>
<keyword evidence="1" id="KW-0472">Membrane</keyword>
<dbReference type="PANTHER" id="PTHR12147">
    <property type="entry name" value="METALLOPEPTIDASE M28 FAMILY MEMBER"/>
    <property type="match status" value="1"/>
</dbReference>
<comment type="caution">
    <text evidence="3">The sequence shown here is derived from an EMBL/GenBank/DDBJ whole genome shotgun (WGS) entry which is preliminary data.</text>
</comment>
<dbReference type="AlphaFoldDB" id="A0A0F5YLA2"/>
<protein>
    <submittedName>
        <fullName evidence="3">Aminopeptidase</fullName>
    </submittedName>
</protein>
<dbReference type="OrthoDB" id="9762302at2"/>
<keyword evidence="3" id="KW-0378">Hydrolase</keyword>
<evidence type="ECO:0000313" key="4">
    <source>
        <dbReference type="EMBL" id="KMW70190.1"/>
    </source>
</evidence>
<accession>A0A0F5YLA2</accession>
<evidence type="ECO:0000256" key="1">
    <source>
        <dbReference type="SAM" id="Phobius"/>
    </source>
</evidence>
<dbReference type="SUPFAM" id="SSF53187">
    <property type="entry name" value="Zn-dependent exopeptidases"/>
    <property type="match status" value="1"/>
</dbReference>
<dbReference type="Gene3D" id="3.40.630.10">
    <property type="entry name" value="Zn peptidases"/>
    <property type="match status" value="1"/>
</dbReference>
<organism evidence="3 5">
    <name type="scientific">Limnoraphis robusta CS-951</name>
    <dbReference type="NCBI Taxonomy" id="1637645"/>
    <lineage>
        <taxon>Bacteria</taxon>
        <taxon>Bacillati</taxon>
        <taxon>Cyanobacteriota</taxon>
        <taxon>Cyanophyceae</taxon>
        <taxon>Oscillatoriophycideae</taxon>
        <taxon>Oscillatoriales</taxon>
        <taxon>Sirenicapillariaceae</taxon>
        <taxon>Limnoraphis</taxon>
    </lineage>
</organism>
<evidence type="ECO:0000259" key="2">
    <source>
        <dbReference type="Pfam" id="PF04389"/>
    </source>
</evidence>
<evidence type="ECO:0000313" key="3">
    <source>
        <dbReference type="EMBL" id="KKD38965.1"/>
    </source>
</evidence>
<keyword evidence="3" id="KW-0031">Aminopeptidase</keyword>
<dbReference type="InterPro" id="IPR045175">
    <property type="entry name" value="M28_fam"/>
</dbReference>
<dbReference type="Pfam" id="PF04389">
    <property type="entry name" value="Peptidase_M28"/>
    <property type="match status" value="1"/>
</dbReference>
<sequence>MRPSSNKNQFRMQIVNKSALVRLAILFAVLLILGAWAGLTMFWMPEHSYNGKLQPLQNEEIALQTSLKRDIQKIADEIGVRNVSQYENLNAAKTFLETALTEAGYEVKLQEYQINNKSYYNLEVERLGTEKPNEIVLIGGHYDSAFTSPGANDNGTGAVATLELARIFAQKSTKRTVRFVEFTNEEPPFFWTENMGSLVYAQRSRQNQENIVAMLSLETMGYFSDTVGSQKYPFPINLFYPNQGNFIAFIGNLNSGNLVRQAIKSFRRYAEFPSEGVSLPSWIPGVGWSDQWAFWQQGYQGIMITDTAPYRYPYYHTEEDTPDKIDFDKLTRVVAGLAEVISDLAE</sequence>
<dbReference type="GO" id="GO:0006508">
    <property type="term" value="P:proteolysis"/>
    <property type="evidence" value="ECO:0007669"/>
    <property type="project" value="InterPro"/>
</dbReference>
<dbReference type="Proteomes" id="UP000033607">
    <property type="component" value="Unassembled WGS sequence"/>
</dbReference>
<keyword evidence="3" id="KW-0645">Protease</keyword>
<dbReference type="PANTHER" id="PTHR12147:SF26">
    <property type="entry name" value="PEPTIDASE M28 DOMAIN-CONTAINING PROTEIN"/>
    <property type="match status" value="1"/>
</dbReference>
<dbReference type="GO" id="GO:0008235">
    <property type="term" value="F:metalloexopeptidase activity"/>
    <property type="evidence" value="ECO:0007669"/>
    <property type="project" value="InterPro"/>
</dbReference>
<feature type="domain" description="Peptidase M28" evidence="2">
    <location>
        <begin position="128"/>
        <end position="339"/>
    </location>
</feature>
<evidence type="ECO:0000313" key="5">
    <source>
        <dbReference type="Proteomes" id="UP000033607"/>
    </source>
</evidence>
<name>A0A0F5YLA2_9CYAN</name>
<feature type="transmembrane region" description="Helical" evidence="1">
    <location>
        <begin position="20"/>
        <end position="44"/>
    </location>
</feature>
<dbReference type="EMBL" id="LATL02000235">
    <property type="protein sequence ID" value="KMW70190.1"/>
    <property type="molecule type" value="Genomic_DNA"/>
</dbReference>